<dbReference type="Proteomes" id="UP000757540">
    <property type="component" value="Unassembled WGS sequence"/>
</dbReference>
<protein>
    <submittedName>
        <fullName evidence="7">O-antigen ligase</fullName>
    </submittedName>
</protein>
<organism evidence="7 8">
    <name type="scientific">Isoptericola halotolerans</name>
    <dbReference type="NCBI Taxonomy" id="300560"/>
    <lineage>
        <taxon>Bacteria</taxon>
        <taxon>Bacillati</taxon>
        <taxon>Actinomycetota</taxon>
        <taxon>Actinomycetes</taxon>
        <taxon>Micrococcales</taxon>
        <taxon>Promicromonosporaceae</taxon>
        <taxon>Isoptericola</taxon>
    </lineage>
</organism>
<comment type="subcellular location">
    <subcellularLocation>
        <location evidence="1">Membrane</location>
        <topology evidence="1">Multi-pass membrane protein</topology>
    </subcellularLocation>
</comment>
<feature type="transmembrane region" description="Helical" evidence="5">
    <location>
        <begin position="166"/>
        <end position="188"/>
    </location>
</feature>
<gene>
    <name evidence="7" type="ORF">HDG69_002004</name>
</gene>
<feature type="transmembrane region" description="Helical" evidence="5">
    <location>
        <begin position="137"/>
        <end position="154"/>
    </location>
</feature>
<dbReference type="RefSeq" id="WP_171783641.1">
    <property type="nucleotide sequence ID" value="NZ_BAAAML010000006.1"/>
</dbReference>
<keyword evidence="3 5" id="KW-1133">Transmembrane helix</keyword>
<dbReference type="Pfam" id="PF04932">
    <property type="entry name" value="Wzy_C"/>
    <property type="match status" value="1"/>
</dbReference>
<feature type="transmembrane region" description="Helical" evidence="5">
    <location>
        <begin position="200"/>
        <end position="220"/>
    </location>
</feature>
<feature type="transmembrane region" description="Helical" evidence="5">
    <location>
        <begin position="42"/>
        <end position="69"/>
    </location>
</feature>
<keyword evidence="4 5" id="KW-0472">Membrane</keyword>
<sequence>MTPPTTRDVSRAARAALATAAVVTCLVLLGALTVLSGPLAVVGALALLLVALTVYEPVAVPLLAIPAVVVVERVGASGVDLSLSDVAIFGAFWFALLLGHRPYSPAMRTMLWLSAVYQAASLFTVIVNPYLANTVEWFHAWLLVGGALVVGWAVGRSGYAARGMTLLVGACLVIAALTLAFGALQLAVGNTGPVYLHWPYGMHKNFIGTLLAFAATVVYARPRWMRWPRWTSYTAFTVLTAAVAATQARQAYVSLAVAVVIVLFRRGQGVRHTPWILAPVVIACIAVLTLVREQVEEGNAFNSTFQRLTWFDQAIEVWRENPLVGVGLRWWTTGEHYSFQPPNAELEVLSSTGVIGLAAFLVLQIGGLVVLWRVRPDYGTLAFAVLASRLVQGQLDLFWVAVSVSVPYLIAGICLGAAARADDVEQAVPTPVVERAGRPPALLGQP</sequence>
<name>A0ABX2A3Q3_9MICO</name>
<evidence type="ECO:0000313" key="7">
    <source>
        <dbReference type="EMBL" id="NOV97429.1"/>
    </source>
</evidence>
<feature type="transmembrane region" description="Helical" evidence="5">
    <location>
        <begin position="354"/>
        <end position="374"/>
    </location>
</feature>
<evidence type="ECO:0000259" key="6">
    <source>
        <dbReference type="Pfam" id="PF04932"/>
    </source>
</evidence>
<reference evidence="7 8" key="1">
    <citation type="submission" date="2020-05" db="EMBL/GenBank/DDBJ databases">
        <title>Genomic Encyclopedia of Type Strains, Phase III (KMG-III): the genomes of soil and plant-associated and newly described type strains.</title>
        <authorList>
            <person name="Whitman W."/>
        </authorList>
    </citation>
    <scope>NUCLEOTIDE SEQUENCE [LARGE SCALE GENOMIC DNA]</scope>
    <source>
        <strain evidence="7 8">KCTC 19046</strain>
    </source>
</reference>
<feature type="domain" description="O-antigen ligase-related" evidence="6">
    <location>
        <begin position="236"/>
        <end position="361"/>
    </location>
</feature>
<dbReference type="PANTHER" id="PTHR37422">
    <property type="entry name" value="TEICHURONIC ACID BIOSYNTHESIS PROTEIN TUAE"/>
    <property type="match status" value="1"/>
</dbReference>
<dbReference type="PANTHER" id="PTHR37422:SF13">
    <property type="entry name" value="LIPOPOLYSACCHARIDE BIOSYNTHESIS PROTEIN PA4999-RELATED"/>
    <property type="match status" value="1"/>
</dbReference>
<keyword evidence="2 5" id="KW-0812">Transmembrane</keyword>
<evidence type="ECO:0000256" key="4">
    <source>
        <dbReference type="ARBA" id="ARBA00023136"/>
    </source>
</evidence>
<proteinExistence type="predicted"/>
<feature type="transmembrane region" description="Helical" evidence="5">
    <location>
        <begin position="12"/>
        <end position="35"/>
    </location>
</feature>
<feature type="transmembrane region" description="Helical" evidence="5">
    <location>
        <begin position="395"/>
        <end position="419"/>
    </location>
</feature>
<evidence type="ECO:0000256" key="2">
    <source>
        <dbReference type="ARBA" id="ARBA00022692"/>
    </source>
</evidence>
<keyword evidence="7" id="KW-0436">Ligase</keyword>
<evidence type="ECO:0000256" key="5">
    <source>
        <dbReference type="SAM" id="Phobius"/>
    </source>
</evidence>
<accession>A0ABX2A3Q3</accession>
<dbReference type="InterPro" id="IPR007016">
    <property type="entry name" value="O-antigen_ligase-rel_domated"/>
</dbReference>
<comment type="caution">
    <text evidence="7">The sequence shown here is derived from an EMBL/GenBank/DDBJ whole genome shotgun (WGS) entry which is preliminary data.</text>
</comment>
<evidence type="ECO:0000256" key="1">
    <source>
        <dbReference type="ARBA" id="ARBA00004141"/>
    </source>
</evidence>
<evidence type="ECO:0000256" key="3">
    <source>
        <dbReference type="ARBA" id="ARBA00022989"/>
    </source>
</evidence>
<keyword evidence="8" id="KW-1185">Reference proteome</keyword>
<evidence type="ECO:0000313" key="8">
    <source>
        <dbReference type="Proteomes" id="UP000757540"/>
    </source>
</evidence>
<feature type="transmembrane region" description="Helical" evidence="5">
    <location>
        <begin position="81"/>
        <end position="99"/>
    </location>
</feature>
<feature type="transmembrane region" description="Helical" evidence="5">
    <location>
        <begin position="274"/>
        <end position="291"/>
    </location>
</feature>
<dbReference type="EMBL" id="JABEZU010000002">
    <property type="protein sequence ID" value="NOV97429.1"/>
    <property type="molecule type" value="Genomic_DNA"/>
</dbReference>
<feature type="transmembrane region" description="Helical" evidence="5">
    <location>
        <begin position="111"/>
        <end position="131"/>
    </location>
</feature>
<dbReference type="InterPro" id="IPR051533">
    <property type="entry name" value="WaaL-like"/>
</dbReference>
<dbReference type="GO" id="GO:0016874">
    <property type="term" value="F:ligase activity"/>
    <property type="evidence" value="ECO:0007669"/>
    <property type="project" value="UniProtKB-KW"/>
</dbReference>